<keyword evidence="2" id="KW-1185">Reference proteome</keyword>
<reference evidence="1" key="1">
    <citation type="submission" date="2023-10" db="EMBL/GenBank/DDBJ databases">
        <authorList>
            <person name="Chen Y."/>
            <person name="Shah S."/>
            <person name="Dougan E. K."/>
            <person name="Thang M."/>
            <person name="Chan C."/>
        </authorList>
    </citation>
    <scope>NUCLEOTIDE SEQUENCE [LARGE SCALE GENOMIC DNA]</scope>
</reference>
<dbReference type="Proteomes" id="UP001189429">
    <property type="component" value="Unassembled WGS sequence"/>
</dbReference>
<evidence type="ECO:0000313" key="1">
    <source>
        <dbReference type="EMBL" id="CAK0790718.1"/>
    </source>
</evidence>
<evidence type="ECO:0000313" key="2">
    <source>
        <dbReference type="Proteomes" id="UP001189429"/>
    </source>
</evidence>
<gene>
    <name evidence="1" type="ORF">PCOR1329_LOCUS1930</name>
</gene>
<feature type="non-terminal residue" evidence="1">
    <location>
        <position position="124"/>
    </location>
</feature>
<name>A0ABN9PCX5_9DINO</name>
<accession>A0ABN9PCX5</accession>
<sequence>MGQMQRAFQLGADVPTYAFQLKVDQWLDQVERKAREHLYHACASPGCPMDNWVLKADFEQARTESGTCTWICNAGHQNTVLPSREDIDQMNKNILLHPEFYTDQCGVDSLKLRRFRLCPMCVPE</sequence>
<proteinExistence type="predicted"/>
<comment type="caution">
    <text evidence="1">The sequence shown here is derived from an EMBL/GenBank/DDBJ whole genome shotgun (WGS) entry which is preliminary data.</text>
</comment>
<protein>
    <submittedName>
        <fullName evidence="1">Uncharacterized protein</fullName>
    </submittedName>
</protein>
<dbReference type="EMBL" id="CAUYUJ010000471">
    <property type="protein sequence ID" value="CAK0790718.1"/>
    <property type="molecule type" value="Genomic_DNA"/>
</dbReference>
<organism evidence="1 2">
    <name type="scientific">Prorocentrum cordatum</name>
    <dbReference type="NCBI Taxonomy" id="2364126"/>
    <lineage>
        <taxon>Eukaryota</taxon>
        <taxon>Sar</taxon>
        <taxon>Alveolata</taxon>
        <taxon>Dinophyceae</taxon>
        <taxon>Prorocentrales</taxon>
        <taxon>Prorocentraceae</taxon>
        <taxon>Prorocentrum</taxon>
    </lineage>
</organism>